<dbReference type="EMBL" id="BAAAKJ010000069">
    <property type="protein sequence ID" value="GAA1388381.1"/>
    <property type="molecule type" value="Genomic_DNA"/>
</dbReference>
<reference evidence="3" key="1">
    <citation type="journal article" date="2019" name="Int. J. Syst. Evol. Microbiol.">
        <title>The Global Catalogue of Microorganisms (GCM) 10K type strain sequencing project: providing services to taxonomists for standard genome sequencing and annotation.</title>
        <authorList>
            <consortium name="The Broad Institute Genomics Platform"/>
            <consortium name="The Broad Institute Genome Sequencing Center for Infectious Disease"/>
            <person name="Wu L."/>
            <person name="Ma J."/>
        </authorList>
    </citation>
    <scope>NUCLEOTIDE SEQUENCE [LARGE SCALE GENOMIC DNA]</scope>
    <source>
        <strain evidence="3">JCM 12393</strain>
    </source>
</reference>
<dbReference type="RefSeq" id="WP_344329785.1">
    <property type="nucleotide sequence ID" value="NZ_BAAAKJ010000069.1"/>
</dbReference>
<protein>
    <recommendedName>
        <fullName evidence="4">Secreted protein</fullName>
    </recommendedName>
</protein>
<keyword evidence="1" id="KW-0732">Signal</keyword>
<name>A0ABP4IHJ5_9ACTN</name>
<evidence type="ECO:0000256" key="1">
    <source>
        <dbReference type="SAM" id="SignalP"/>
    </source>
</evidence>
<accession>A0ABP4IHJ5</accession>
<sequence length="148" mass="14269">MKRFAAVLATGATLSSLGVVGATEATARTTGTAATTTAASTSTCANGFAGVLQNRVCITVDGTTVTAGGYTTPTTTWTAQDASYTLTLGVVGGASLGTDTGSGILPPGGRGFGYLAATAPCGSTVTATLLTTTWGFGATATVTAPVTC</sequence>
<dbReference type="Proteomes" id="UP001499863">
    <property type="component" value="Unassembled WGS sequence"/>
</dbReference>
<organism evidence="2 3">
    <name type="scientific">Kitasatospora putterlickiae</name>
    <dbReference type="NCBI Taxonomy" id="221725"/>
    <lineage>
        <taxon>Bacteria</taxon>
        <taxon>Bacillati</taxon>
        <taxon>Actinomycetota</taxon>
        <taxon>Actinomycetes</taxon>
        <taxon>Kitasatosporales</taxon>
        <taxon>Streptomycetaceae</taxon>
        <taxon>Kitasatospora</taxon>
    </lineage>
</organism>
<evidence type="ECO:0008006" key="4">
    <source>
        <dbReference type="Google" id="ProtNLM"/>
    </source>
</evidence>
<evidence type="ECO:0000313" key="3">
    <source>
        <dbReference type="Proteomes" id="UP001499863"/>
    </source>
</evidence>
<gene>
    <name evidence="2" type="ORF">GCM10009639_14810</name>
</gene>
<keyword evidence="3" id="KW-1185">Reference proteome</keyword>
<comment type="caution">
    <text evidence="2">The sequence shown here is derived from an EMBL/GenBank/DDBJ whole genome shotgun (WGS) entry which is preliminary data.</text>
</comment>
<evidence type="ECO:0000313" key="2">
    <source>
        <dbReference type="EMBL" id="GAA1388381.1"/>
    </source>
</evidence>
<feature type="signal peptide" evidence="1">
    <location>
        <begin position="1"/>
        <end position="21"/>
    </location>
</feature>
<feature type="chain" id="PRO_5045868280" description="Secreted protein" evidence="1">
    <location>
        <begin position="22"/>
        <end position="148"/>
    </location>
</feature>
<proteinExistence type="predicted"/>